<proteinExistence type="predicted"/>
<evidence type="ECO:0000313" key="2">
    <source>
        <dbReference type="Proteomes" id="UP000244128"/>
    </source>
</evidence>
<evidence type="ECO:0000313" key="1">
    <source>
        <dbReference type="EMBL" id="PTQ78804.1"/>
    </source>
</evidence>
<protein>
    <submittedName>
        <fullName evidence="1">Uncharacterized protein</fullName>
    </submittedName>
</protein>
<dbReference type="EMBL" id="QAOI01000001">
    <property type="protein sequence ID" value="PTQ78804.1"/>
    <property type="molecule type" value="Genomic_DNA"/>
</dbReference>
<reference evidence="1 2" key="1">
    <citation type="submission" date="2018-04" db="EMBL/GenBank/DDBJ databases">
        <title>Active sludge and wastewater microbial communities from Klosterneuburg, Austria.</title>
        <authorList>
            <person name="Wagner M."/>
        </authorList>
    </citation>
    <scope>NUCLEOTIDE SEQUENCE [LARGE SCALE GENOMIC DNA]</scope>
    <source>
        <strain evidence="1 2">Nm49</strain>
    </source>
</reference>
<sequence>MTDNNDAQKEIKIDPVGAQPMQVNIRMQQGEHTGQPLYSNFTSVQGGQGVVIVDFGFLDPQTINALNRLARSGEKAPEAVGARMSCRMAISVEAATNLAHQLNQLFQRKA</sequence>
<gene>
    <name evidence="1" type="ORF">C8R26_101120</name>
</gene>
<comment type="caution">
    <text evidence="1">The sequence shown here is derived from an EMBL/GenBank/DDBJ whole genome shotgun (WGS) entry which is preliminary data.</text>
</comment>
<organism evidence="1 2">
    <name type="scientific">Nitrosomonas oligotropha</name>
    <dbReference type="NCBI Taxonomy" id="42354"/>
    <lineage>
        <taxon>Bacteria</taxon>
        <taxon>Pseudomonadati</taxon>
        <taxon>Pseudomonadota</taxon>
        <taxon>Betaproteobacteria</taxon>
        <taxon>Nitrosomonadales</taxon>
        <taxon>Nitrosomonadaceae</taxon>
        <taxon>Nitrosomonas</taxon>
    </lineage>
</organism>
<accession>A0A2T5I4R0</accession>
<dbReference type="AlphaFoldDB" id="A0A2T5I4R0"/>
<dbReference type="Proteomes" id="UP000244128">
    <property type="component" value="Unassembled WGS sequence"/>
</dbReference>
<name>A0A2T5I4R0_9PROT</name>
<dbReference type="RefSeq" id="WP_107801731.1">
    <property type="nucleotide sequence ID" value="NZ_QAOI01000001.1"/>
</dbReference>